<dbReference type="AlphaFoldDB" id="A0A4R2JHJ1"/>
<dbReference type="OrthoDB" id="286404at2"/>
<dbReference type="RefSeq" id="WP_132121995.1">
    <property type="nucleotide sequence ID" value="NZ_SLWS01000007.1"/>
</dbReference>
<evidence type="ECO:0000313" key="4">
    <source>
        <dbReference type="Proteomes" id="UP000295680"/>
    </source>
</evidence>
<dbReference type="InterPro" id="IPR002347">
    <property type="entry name" value="SDR_fam"/>
</dbReference>
<name>A0A4R2JHJ1_9PSEU</name>
<evidence type="ECO:0000256" key="2">
    <source>
        <dbReference type="ARBA" id="ARBA00023002"/>
    </source>
</evidence>
<keyword evidence="2" id="KW-0560">Oxidoreductase</keyword>
<keyword evidence="4" id="KW-1185">Reference proteome</keyword>
<reference evidence="3 4" key="1">
    <citation type="submission" date="2019-03" db="EMBL/GenBank/DDBJ databases">
        <title>Genomic Encyclopedia of Type Strains, Phase IV (KMG-IV): sequencing the most valuable type-strain genomes for metagenomic binning, comparative biology and taxonomic classification.</title>
        <authorList>
            <person name="Goeker M."/>
        </authorList>
    </citation>
    <scope>NUCLEOTIDE SEQUENCE [LARGE SCALE GENOMIC DNA]</scope>
    <source>
        <strain evidence="3 4">DSM 45934</strain>
    </source>
</reference>
<comment type="similarity">
    <text evidence="1">Belongs to the short-chain dehydrogenases/reductases (SDR) family.</text>
</comment>
<dbReference type="EMBL" id="SLWS01000007">
    <property type="protein sequence ID" value="TCO55859.1"/>
    <property type="molecule type" value="Genomic_DNA"/>
</dbReference>
<dbReference type="SUPFAM" id="SSF51735">
    <property type="entry name" value="NAD(P)-binding Rossmann-fold domains"/>
    <property type="match status" value="1"/>
</dbReference>
<evidence type="ECO:0000256" key="1">
    <source>
        <dbReference type="ARBA" id="ARBA00006484"/>
    </source>
</evidence>
<protein>
    <submittedName>
        <fullName evidence="3">Glucose 1-dehydrogenase</fullName>
    </submittedName>
</protein>
<sequence length="254" mass="26376">MARQVAVVTGAGGDIGGACARRLAASRDVVLCVDRDSARADETARSIAEHGGRAEVVAADAADPVFGAAVAAAAADLGDVTAVVHALAYEEHVDAVELSRDSLLRSVEVGPVAAFELFRALVRADRLPTGAALTAIGSLHAEHPFPRCLGYNAAHAALAQIVRTLAHEWAPRRIRVNAVVPGWIRTRGEALLYQESYLDSMAARLPFGRFGTVDDVAGAVDYLSSVGASYVSGTLLTVDGALGVSRAVLGSHDE</sequence>
<dbReference type="CDD" id="cd05233">
    <property type="entry name" value="SDR_c"/>
    <property type="match status" value="1"/>
</dbReference>
<gene>
    <name evidence="3" type="ORF">EV192_107282</name>
</gene>
<comment type="caution">
    <text evidence="3">The sequence shown here is derived from an EMBL/GenBank/DDBJ whole genome shotgun (WGS) entry which is preliminary data.</text>
</comment>
<proteinExistence type="inferred from homology"/>
<dbReference type="Pfam" id="PF13561">
    <property type="entry name" value="adh_short_C2"/>
    <property type="match status" value="1"/>
</dbReference>
<dbReference type="PRINTS" id="PR00081">
    <property type="entry name" value="GDHRDH"/>
</dbReference>
<dbReference type="InterPro" id="IPR036291">
    <property type="entry name" value="NAD(P)-bd_dom_sf"/>
</dbReference>
<organism evidence="3 4">
    <name type="scientific">Actinocrispum wychmicini</name>
    <dbReference type="NCBI Taxonomy" id="1213861"/>
    <lineage>
        <taxon>Bacteria</taxon>
        <taxon>Bacillati</taxon>
        <taxon>Actinomycetota</taxon>
        <taxon>Actinomycetes</taxon>
        <taxon>Pseudonocardiales</taxon>
        <taxon>Pseudonocardiaceae</taxon>
        <taxon>Actinocrispum</taxon>
    </lineage>
</organism>
<dbReference type="GO" id="GO:0016491">
    <property type="term" value="F:oxidoreductase activity"/>
    <property type="evidence" value="ECO:0007669"/>
    <property type="project" value="UniProtKB-KW"/>
</dbReference>
<dbReference type="Proteomes" id="UP000295680">
    <property type="component" value="Unassembled WGS sequence"/>
</dbReference>
<dbReference type="PANTHER" id="PTHR43639:SF1">
    <property type="entry name" value="SHORT-CHAIN DEHYDROGENASE_REDUCTASE FAMILY PROTEIN"/>
    <property type="match status" value="1"/>
</dbReference>
<evidence type="ECO:0000313" key="3">
    <source>
        <dbReference type="EMBL" id="TCO55859.1"/>
    </source>
</evidence>
<accession>A0A4R2JHJ1</accession>
<dbReference type="PANTHER" id="PTHR43639">
    <property type="entry name" value="OXIDOREDUCTASE, SHORT-CHAIN DEHYDROGENASE/REDUCTASE FAMILY (AFU_ORTHOLOGUE AFUA_5G02870)"/>
    <property type="match status" value="1"/>
</dbReference>
<dbReference type="Gene3D" id="3.40.50.720">
    <property type="entry name" value="NAD(P)-binding Rossmann-like Domain"/>
    <property type="match status" value="1"/>
</dbReference>